<dbReference type="RefSeq" id="WP_068322094.1">
    <property type="nucleotide sequence ID" value="NZ_CP104874.1"/>
</dbReference>
<dbReference type="InterPro" id="IPR036366">
    <property type="entry name" value="PGBDSf"/>
</dbReference>
<keyword evidence="6" id="KW-1185">Reference proteome</keyword>
<protein>
    <submittedName>
        <fullName evidence="5">Peptidoglycan-binding protein</fullName>
    </submittedName>
</protein>
<dbReference type="Pfam" id="PF01471">
    <property type="entry name" value="PG_binding_1"/>
    <property type="match status" value="4"/>
</dbReference>
<evidence type="ECO:0000259" key="4">
    <source>
        <dbReference type="Pfam" id="PF26571"/>
    </source>
</evidence>
<evidence type="ECO:0000256" key="1">
    <source>
        <dbReference type="SAM" id="MobiDB-lite"/>
    </source>
</evidence>
<evidence type="ECO:0000259" key="3">
    <source>
        <dbReference type="Pfam" id="PF01471"/>
    </source>
</evidence>
<accession>A0ABZ2FDQ1</accession>
<dbReference type="InterPro" id="IPR058593">
    <property type="entry name" value="ARB_07466-like_C"/>
</dbReference>
<feature type="domain" description="Peptidoglycan binding-like" evidence="3">
    <location>
        <begin position="415"/>
        <end position="462"/>
    </location>
</feature>
<dbReference type="InterPro" id="IPR036365">
    <property type="entry name" value="PGBD-like_sf"/>
</dbReference>
<feature type="domain" description="Peptidoglycan binding-like" evidence="3">
    <location>
        <begin position="315"/>
        <end position="350"/>
    </location>
</feature>
<dbReference type="EMBL" id="CP104874">
    <property type="protein sequence ID" value="WWF04353.1"/>
    <property type="molecule type" value="Genomic_DNA"/>
</dbReference>
<evidence type="ECO:0000313" key="6">
    <source>
        <dbReference type="Proteomes" id="UP001381003"/>
    </source>
</evidence>
<feature type="chain" id="PRO_5045742083" evidence="2">
    <location>
        <begin position="27"/>
        <end position="542"/>
    </location>
</feature>
<feature type="signal peptide" evidence="2">
    <location>
        <begin position="1"/>
        <end position="26"/>
    </location>
</feature>
<feature type="domain" description="Peptidoglycan binding-like" evidence="3">
    <location>
        <begin position="234"/>
        <end position="270"/>
    </location>
</feature>
<feature type="region of interest" description="Disordered" evidence="1">
    <location>
        <begin position="358"/>
        <end position="384"/>
    </location>
</feature>
<proteinExistence type="predicted"/>
<keyword evidence="2" id="KW-0732">Signal</keyword>
<dbReference type="Pfam" id="PF26571">
    <property type="entry name" value="VldE"/>
    <property type="match status" value="1"/>
</dbReference>
<gene>
    <name evidence="5" type="ORF">N5P18_11705</name>
</gene>
<organism evidence="5 6">
    <name type="scientific">Janibacter terrae</name>
    <dbReference type="NCBI Taxonomy" id="103817"/>
    <lineage>
        <taxon>Bacteria</taxon>
        <taxon>Bacillati</taxon>
        <taxon>Actinomycetota</taxon>
        <taxon>Actinomycetes</taxon>
        <taxon>Micrococcales</taxon>
        <taxon>Intrasporangiaceae</taxon>
        <taxon>Janibacter</taxon>
    </lineage>
</organism>
<reference evidence="5 6" key="1">
    <citation type="submission" date="2022-09" db="EMBL/GenBank/DDBJ databases">
        <title>Complete genome sequence of Janibacter terrae strain COS04-44, PCL-degrading bacteria isolated from oil spilled coast.</title>
        <authorList>
            <person name="Park H."/>
            <person name="Kim J.Y."/>
            <person name="An S.H."/>
            <person name="Lee C.M."/>
            <person name="Weon H.-Y."/>
        </authorList>
    </citation>
    <scope>NUCLEOTIDE SEQUENCE [LARGE SCALE GENOMIC DNA]</scope>
    <source>
        <strain evidence="5 6">COS04-44</strain>
    </source>
</reference>
<evidence type="ECO:0000313" key="5">
    <source>
        <dbReference type="EMBL" id="WWF04353.1"/>
    </source>
</evidence>
<feature type="compositionally biased region" description="Basic and acidic residues" evidence="1">
    <location>
        <begin position="364"/>
        <end position="374"/>
    </location>
</feature>
<feature type="domain" description="Peptidoglycan binding-like" evidence="3">
    <location>
        <begin position="492"/>
        <end position="532"/>
    </location>
</feature>
<dbReference type="InterPro" id="IPR002477">
    <property type="entry name" value="Peptidoglycan-bd-like"/>
</dbReference>
<dbReference type="Proteomes" id="UP001381003">
    <property type="component" value="Chromosome"/>
</dbReference>
<dbReference type="SUPFAM" id="SSF47090">
    <property type="entry name" value="PGBD-like"/>
    <property type="match status" value="4"/>
</dbReference>
<dbReference type="Gene3D" id="1.10.101.10">
    <property type="entry name" value="PGBD-like superfamily/PGBD"/>
    <property type="match status" value="4"/>
</dbReference>
<evidence type="ECO:0000256" key="2">
    <source>
        <dbReference type="SAM" id="SignalP"/>
    </source>
</evidence>
<feature type="domain" description="ARB-07466-like C-terminal" evidence="4">
    <location>
        <begin position="60"/>
        <end position="171"/>
    </location>
</feature>
<sequence length="542" mass="58068">MSRSVRLVGAALIPAFTLPIATSAVARSADVPPPPVNRNLPKELDVASPYIPQSVCDPDPKPGVTAFARLMANHYDEFNYGISRACNYGLTEHSEGRALDWMLNAYDPHERAVADGVIAWLLAPDSEGRPAAMARRFGVMYIIWNRQIWGTYQMSTGWRAYNGVSPHTDHIHFSFSWDGAMQRTSWWTGKAWTGVTTTPGGPSMPIPDPTEYPTLRVGSSGPDVKLAQEVIGVTADGAFGPATQTALKTWQRTNGVKVTGVLDDATWNRMVLLGKIPARGSDQGGDLAPHMKTSIRLGSTGEAVKALQRVLGLKVDGTFGPATNTAVRNFQKDRQLRVDGFVTQNVWKALAGVPYVKNGTVPKPKPEPEKDHVHHPTVASPKAPAAPTGAVVVTKTQFAAVKSTVLASGARGGSVKVLQRALGGVAVDGAFGSGTARAVRSFQRAAGLSATGVVDGKTWDALEAREYPFLQYRRTVLKPGSTGYPVKVLQTYLGVRADGAFGTSTRDAVRALQGRHGLARTGYVGGVTWQALEREVRARRAG</sequence>
<name>A0ABZ2FDQ1_9MICO</name>